<name>A0A0C3SGJ9_GUITC</name>
<dbReference type="InterPro" id="IPR020067">
    <property type="entry name" value="Frizzled_dom"/>
</dbReference>
<protein>
    <recommendedName>
        <fullName evidence="2">FZ domain-containing protein</fullName>
    </recommendedName>
</protein>
<feature type="domain" description="FZ" evidence="2">
    <location>
        <begin position="1"/>
        <end position="104"/>
    </location>
</feature>
<keyword evidence="4" id="KW-1185">Reference proteome</keyword>
<organism evidence="3 4">
    <name type="scientific">Guillardia theta (strain CCMP2712)</name>
    <name type="common">Cryptophyte</name>
    <dbReference type="NCBI Taxonomy" id="905079"/>
    <lineage>
        <taxon>Eukaryota</taxon>
        <taxon>Cryptophyceae</taxon>
        <taxon>Pyrenomonadales</taxon>
        <taxon>Geminigeraceae</taxon>
        <taxon>Guillardia</taxon>
    </lineage>
</organism>
<evidence type="ECO:0000313" key="3">
    <source>
        <dbReference type="EnsemblProtists" id="EKX30787"/>
    </source>
</evidence>
<dbReference type="InterPro" id="IPR036790">
    <property type="entry name" value="Frizzled_dom_sf"/>
</dbReference>
<dbReference type="SUPFAM" id="SSF51294">
    <property type="entry name" value="Hedgehog/intein (Hint) domain"/>
    <property type="match status" value="1"/>
</dbReference>
<dbReference type="InterPro" id="IPR036844">
    <property type="entry name" value="Hint_dom_sf"/>
</dbReference>
<dbReference type="Proteomes" id="UP000011087">
    <property type="component" value="Unassembled WGS sequence"/>
</dbReference>
<reference evidence="4" key="1">
    <citation type="journal article" date="2012" name="Nature">
        <title>Algal genomes reveal evolutionary mosaicism and the fate of nucleomorphs.</title>
        <authorList>
            <consortium name="DOE Joint Genome Institute"/>
            <person name="Curtis B.A."/>
            <person name="Tanifuji G."/>
            <person name="Burki F."/>
            <person name="Gruber A."/>
            <person name="Irimia M."/>
            <person name="Maruyama S."/>
            <person name="Arias M.C."/>
            <person name="Ball S.G."/>
            <person name="Gile G.H."/>
            <person name="Hirakawa Y."/>
            <person name="Hopkins J.F."/>
            <person name="Kuo A."/>
            <person name="Rensing S.A."/>
            <person name="Schmutz J."/>
            <person name="Symeonidi A."/>
            <person name="Elias M."/>
            <person name="Eveleigh R.J."/>
            <person name="Herman E.K."/>
            <person name="Klute M.J."/>
            <person name="Nakayama T."/>
            <person name="Obornik M."/>
            <person name="Reyes-Prieto A."/>
            <person name="Armbrust E.V."/>
            <person name="Aves S.J."/>
            <person name="Beiko R.G."/>
            <person name="Coutinho P."/>
            <person name="Dacks J.B."/>
            <person name="Durnford D.G."/>
            <person name="Fast N.M."/>
            <person name="Green B.R."/>
            <person name="Grisdale C.J."/>
            <person name="Hempel F."/>
            <person name="Henrissat B."/>
            <person name="Hoppner M.P."/>
            <person name="Ishida K."/>
            <person name="Kim E."/>
            <person name="Koreny L."/>
            <person name="Kroth P.G."/>
            <person name="Liu Y."/>
            <person name="Malik S.B."/>
            <person name="Maier U.G."/>
            <person name="McRose D."/>
            <person name="Mock T."/>
            <person name="Neilson J.A."/>
            <person name="Onodera N.T."/>
            <person name="Poole A.M."/>
            <person name="Pritham E.J."/>
            <person name="Richards T.A."/>
            <person name="Rocap G."/>
            <person name="Roy S.W."/>
            <person name="Sarai C."/>
            <person name="Schaack S."/>
            <person name="Shirato S."/>
            <person name="Slamovits C.H."/>
            <person name="Spencer D.F."/>
            <person name="Suzuki S."/>
            <person name="Worden A.Z."/>
            <person name="Zauner S."/>
            <person name="Barry K."/>
            <person name="Bell C."/>
            <person name="Bharti A.K."/>
            <person name="Crow J.A."/>
            <person name="Grimwood J."/>
            <person name="Kramer R."/>
            <person name="Lindquist E."/>
            <person name="Lucas S."/>
            <person name="Salamov A."/>
            <person name="McFadden G.I."/>
            <person name="Lane C.E."/>
            <person name="Keeling P.J."/>
            <person name="Gray M.W."/>
            <person name="Grigoriev I.V."/>
            <person name="Archibald J.M."/>
        </authorList>
    </citation>
    <scope>NUCLEOTIDE SEQUENCE</scope>
    <source>
        <strain evidence="4">CCMP2712</strain>
    </source>
</reference>
<evidence type="ECO:0000256" key="1">
    <source>
        <dbReference type="ARBA" id="ARBA00023157"/>
    </source>
</evidence>
<reference evidence="4" key="2">
    <citation type="submission" date="2012-11" db="EMBL/GenBank/DDBJ databases">
        <authorList>
            <person name="Kuo A."/>
            <person name="Curtis B.A."/>
            <person name="Tanifuji G."/>
            <person name="Burki F."/>
            <person name="Gruber A."/>
            <person name="Irimia M."/>
            <person name="Maruyama S."/>
            <person name="Arias M.C."/>
            <person name="Ball S.G."/>
            <person name="Gile G.H."/>
            <person name="Hirakawa Y."/>
            <person name="Hopkins J.F."/>
            <person name="Rensing S.A."/>
            <person name="Schmutz J."/>
            <person name="Symeonidi A."/>
            <person name="Elias M."/>
            <person name="Eveleigh R.J."/>
            <person name="Herman E.K."/>
            <person name="Klute M.J."/>
            <person name="Nakayama T."/>
            <person name="Obornik M."/>
            <person name="Reyes-Prieto A."/>
            <person name="Armbrust E.V."/>
            <person name="Aves S.J."/>
            <person name="Beiko R.G."/>
            <person name="Coutinho P."/>
            <person name="Dacks J.B."/>
            <person name="Durnford D.G."/>
            <person name="Fast N.M."/>
            <person name="Green B.R."/>
            <person name="Grisdale C."/>
            <person name="Hempe F."/>
            <person name="Henrissat B."/>
            <person name="Hoppner M.P."/>
            <person name="Ishida K.-I."/>
            <person name="Kim E."/>
            <person name="Koreny L."/>
            <person name="Kroth P.G."/>
            <person name="Liu Y."/>
            <person name="Malik S.-B."/>
            <person name="Maier U.G."/>
            <person name="McRose D."/>
            <person name="Mock T."/>
            <person name="Neilson J.A."/>
            <person name="Onodera N.T."/>
            <person name="Poole A.M."/>
            <person name="Pritham E.J."/>
            <person name="Richards T.A."/>
            <person name="Rocap G."/>
            <person name="Roy S.W."/>
            <person name="Sarai C."/>
            <person name="Schaack S."/>
            <person name="Shirato S."/>
            <person name="Slamovits C.H."/>
            <person name="Spencer D.F."/>
            <person name="Suzuki S."/>
            <person name="Worden A.Z."/>
            <person name="Zauner S."/>
            <person name="Barry K."/>
            <person name="Bell C."/>
            <person name="Bharti A.K."/>
            <person name="Crow J.A."/>
            <person name="Grimwood J."/>
            <person name="Kramer R."/>
            <person name="Lindquist E."/>
            <person name="Lucas S."/>
            <person name="Salamov A."/>
            <person name="McFadden G.I."/>
            <person name="Lane C.E."/>
            <person name="Keeling P.J."/>
            <person name="Gray M.W."/>
            <person name="Grigoriev I.V."/>
            <person name="Archibald J.M."/>
        </authorList>
    </citation>
    <scope>NUCLEOTIDE SEQUENCE</scope>
    <source>
        <strain evidence="4">CCMP2712</strain>
    </source>
</reference>
<dbReference type="AlphaFoldDB" id="A0A0C3SGJ9"/>
<reference evidence="3" key="3">
    <citation type="submission" date="2016-03" db="UniProtKB">
        <authorList>
            <consortium name="EnsemblProtists"/>
        </authorList>
    </citation>
    <scope>IDENTIFICATION</scope>
</reference>
<evidence type="ECO:0000313" key="4">
    <source>
        <dbReference type="Proteomes" id="UP000011087"/>
    </source>
</evidence>
<dbReference type="OMA" id="ITANSQC"/>
<evidence type="ECO:0000259" key="2">
    <source>
        <dbReference type="PROSITE" id="PS50038"/>
    </source>
</evidence>
<dbReference type="Gene3D" id="1.10.2000.10">
    <property type="entry name" value="Frizzled cysteine-rich domain"/>
    <property type="match status" value="1"/>
</dbReference>
<accession>A0A0C3SGJ9</accession>
<keyword evidence="1" id="KW-1015">Disulfide bond</keyword>
<dbReference type="Gene3D" id="2.170.16.10">
    <property type="entry name" value="Hedgehog/Intein (Hint) domain"/>
    <property type="match status" value="1"/>
</dbReference>
<sequence>MKTDLAYAEKMVQLYSQSQPSAACVTALKQVICAYHFPLCTNDDKEFTQICYDSCAAMHASCNNVTLPYFASIGSRCNFLSVYSAGAPVSQQAYITANSQCTAVGKSVLAGCFSVDGSVLRQVEEAAEGAGSEGVRAERIRIKDVKPRGTGILSHDNRRNKTRFARVVFVFEHETARQTSIVTARTSQGQALQLQLSRKHVLPVLASSGNVTTPDVKHMFADELKEGDVVCISPVASKSELRTLRVDLTTPLHACQHTAKIVTVQNRTQRVKYVVADSDYLYVDEVFVTTYRHPLLLHGDQTSDAVSQLVSWPSGDDPLPVACKSLDDLDELLTTSYSLLDWLSPDILQHASVQHALGIVLESPLLESFEDAINGLRIEETAKVLGEPDSVAGAGAIQADAAASSQLLSQLKVQQRPRGYKVMCFCDARDEP</sequence>
<dbReference type="PROSITE" id="PS50038">
    <property type="entry name" value="FZ"/>
    <property type="match status" value="1"/>
</dbReference>
<proteinExistence type="predicted"/>
<dbReference type="EnsemblProtists" id="EKX30787">
    <property type="protein sequence ID" value="EKX30787"/>
    <property type="gene ID" value="GUITHDRAFT_149673"/>
</dbReference>